<reference evidence="2" key="1">
    <citation type="submission" date="2013-02" db="EMBL/GenBank/DDBJ databases">
        <authorList>
            <consortium name="The Broad Institute Genome Sequencing Platform"/>
            <person name="Cuomo C."/>
            <person name="Becnel J."/>
            <person name="Sanscrainte N."/>
            <person name="Walker B."/>
            <person name="Young S.K."/>
            <person name="Zeng Q."/>
            <person name="Gargeya S."/>
            <person name="Fitzgerald M."/>
            <person name="Haas B."/>
            <person name="Abouelleil A."/>
            <person name="Alvarado L."/>
            <person name="Arachchi H.M."/>
            <person name="Berlin A.M."/>
            <person name="Chapman S.B."/>
            <person name="Dewar J."/>
            <person name="Goldberg J."/>
            <person name="Griggs A."/>
            <person name="Gujja S."/>
            <person name="Hansen M."/>
            <person name="Howarth C."/>
            <person name="Imamovic A."/>
            <person name="Larimer J."/>
            <person name="McCowan C."/>
            <person name="Murphy C."/>
            <person name="Neiman D."/>
            <person name="Pearson M."/>
            <person name="Priest M."/>
            <person name="Roberts A."/>
            <person name="Saif S."/>
            <person name="Shea T."/>
            <person name="Sisk P."/>
            <person name="Sykes S."/>
            <person name="Wortman J."/>
            <person name="Nusbaum C."/>
            <person name="Birren B."/>
        </authorList>
    </citation>
    <scope>NUCLEOTIDE SEQUENCE [LARGE SCALE GENOMIC DNA]</scope>
    <source>
        <strain evidence="2">PRA339</strain>
    </source>
</reference>
<dbReference type="AlphaFoldDB" id="A0A059EY57"/>
<evidence type="ECO:0000313" key="1">
    <source>
        <dbReference type="EMBL" id="KCZ79669.1"/>
    </source>
</evidence>
<dbReference type="Proteomes" id="UP000030655">
    <property type="component" value="Unassembled WGS sequence"/>
</dbReference>
<dbReference type="HOGENOM" id="CLU_044348_6_5_1"/>
<name>A0A059EY57_9MICR</name>
<gene>
    <name evidence="1" type="ORF">H312_02931</name>
</gene>
<protein>
    <recommendedName>
        <fullName evidence="3">ISXO2-like transposase domain-containing protein</fullName>
    </recommendedName>
</protein>
<evidence type="ECO:0000313" key="2">
    <source>
        <dbReference type="Proteomes" id="UP000030655"/>
    </source>
</evidence>
<organism evidence="1 2">
    <name type="scientific">Anncaliia algerae PRA339</name>
    <dbReference type="NCBI Taxonomy" id="1288291"/>
    <lineage>
        <taxon>Eukaryota</taxon>
        <taxon>Fungi</taxon>
        <taxon>Fungi incertae sedis</taxon>
        <taxon>Microsporidia</taxon>
        <taxon>Tubulinosematoidea</taxon>
        <taxon>Tubulinosematidae</taxon>
        <taxon>Anncaliia</taxon>
    </lineage>
</organism>
<dbReference type="PANTHER" id="PTHR47163">
    <property type="entry name" value="DDE_TNP_IS1595 DOMAIN-CONTAINING PROTEIN"/>
    <property type="match status" value="1"/>
</dbReference>
<sequence length="90" mass="10899">MLEGYKTTIHAEIEKITKNILGKAIEDNIQDGTIIYTDQWSLYLYYFMNNQKYKHNSVNHKYYLVHPLDGTHKQNIQSMWPSFKKFKRRK</sequence>
<reference evidence="1 2" key="2">
    <citation type="submission" date="2014-03" db="EMBL/GenBank/DDBJ databases">
        <title>The Genome Sequence of Anncaliia algerae insect isolate PRA339.</title>
        <authorList>
            <consortium name="The Broad Institute Genome Sequencing Platform"/>
            <consortium name="The Broad Institute Genome Sequencing Center for Infectious Disease"/>
            <person name="Cuomo C."/>
            <person name="Becnel J."/>
            <person name="Sanscrainte N."/>
            <person name="Walker B."/>
            <person name="Young S.K."/>
            <person name="Zeng Q."/>
            <person name="Gargeya S."/>
            <person name="Fitzgerald M."/>
            <person name="Haas B."/>
            <person name="Abouelleil A."/>
            <person name="Alvarado L."/>
            <person name="Arachchi H.M."/>
            <person name="Berlin A.M."/>
            <person name="Chapman S.B."/>
            <person name="Dewar J."/>
            <person name="Goldberg J."/>
            <person name="Griggs A."/>
            <person name="Gujja S."/>
            <person name="Hansen M."/>
            <person name="Howarth C."/>
            <person name="Imamovic A."/>
            <person name="Larimer J."/>
            <person name="McCowan C."/>
            <person name="Murphy C."/>
            <person name="Neiman D."/>
            <person name="Pearson M."/>
            <person name="Priest M."/>
            <person name="Roberts A."/>
            <person name="Saif S."/>
            <person name="Shea T."/>
            <person name="Sisk P."/>
            <person name="Sykes S."/>
            <person name="Wortman J."/>
            <person name="Nusbaum C."/>
            <person name="Birren B."/>
        </authorList>
    </citation>
    <scope>NUCLEOTIDE SEQUENCE [LARGE SCALE GENOMIC DNA]</scope>
    <source>
        <strain evidence="1 2">PRA339</strain>
    </source>
</reference>
<dbReference type="VEuPathDB" id="MicrosporidiaDB:H312_02931"/>
<keyword evidence="2" id="KW-1185">Reference proteome</keyword>
<proteinExistence type="predicted"/>
<evidence type="ECO:0008006" key="3">
    <source>
        <dbReference type="Google" id="ProtNLM"/>
    </source>
</evidence>
<dbReference type="InterPro" id="IPR053164">
    <property type="entry name" value="IS1016-like_transposase"/>
</dbReference>
<accession>A0A059EY57</accession>
<dbReference type="PANTHER" id="PTHR47163:SF2">
    <property type="entry name" value="SI:DKEY-17M8.2"/>
    <property type="match status" value="1"/>
</dbReference>
<dbReference type="EMBL" id="KK365241">
    <property type="protein sequence ID" value="KCZ79669.1"/>
    <property type="molecule type" value="Genomic_DNA"/>
</dbReference>